<dbReference type="EMBL" id="LRVM01000009">
    <property type="protein sequence ID" value="KXL52205.1"/>
    <property type="molecule type" value="Genomic_DNA"/>
</dbReference>
<keyword evidence="1" id="KW-0805">Transcription regulation</keyword>
<organism evidence="5 6">
    <name type="scientific">Anaerotignum neopropionicum</name>
    <dbReference type="NCBI Taxonomy" id="36847"/>
    <lineage>
        <taxon>Bacteria</taxon>
        <taxon>Bacillati</taxon>
        <taxon>Bacillota</taxon>
        <taxon>Clostridia</taxon>
        <taxon>Lachnospirales</taxon>
        <taxon>Anaerotignaceae</taxon>
        <taxon>Anaerotignum</taxon>
    </lineage>
</organism>
<dbReference type="OrthoDB" id="9794330at2"/>
<feature type="domain" description="HTH arsR-type" evidence="4">
    <location>
        <begin position="1"/>
        <end position="92"/>
    </location>
</feature>
<keyword evidence="6" id="KW-1185">Reference proteome</keyword>
<dbReference type="SUPFAM" id="SSF46785">
    <property type="entry name" value="Winged helix' DNA-binding domain"/>
    <property type="match status" value="1"/>
</dbReference>
<dbReference type="Gene3D" id="1.10.10.10">
    <property type="entry name" value="Winged helix-like DNA-binding domain superfamily/Winged helix DNA-binding domain"/>
    <property type="match status" value="1"/>
</dbReference>
<dbReference type="PANTHER" id="PTHR33154:SF18">
    <property type="entry name" value="ARSENICAL RESISTANCE OPERON REPRESSOR"/>
    <property type="match status" value="1"/>
</dbReference>
<comment type="caution">
    <text evidence="5">The sequence shown here is derived from an EMBL/GenBank/DDBJ whole genome shotgun (WGS) entry which is preliminary data.</text>
</comment>
<dbReference type="GO" id="GO:0003677">
    <property type="term" value="F:DNA binding"/>
    <property type="evidence" value="ECO:0007669"/>
    <property type="project" value="UniProtKB-KW"/>
</dbReference>
<dbReference type="CDD" id="cd00090">
    <property type="entry name" value="HTH_ARSR"/>
    <property type="match status" value="1"/>
</dbReference>
<dbReference type="InterPro" id="IPR036390">
    <property type="entry name" value="WH_DNA-bd_sf"/>
</dbReference>
<dbReference type="PANTHER" id="PTHR33154">
    <property type="entry name" value="TRANSCRIPTIONAL REGULATOR, ARSR FAMILY"/>
    <property type="match status" value="1"/>
</dbReference>
<accession>A0A136WCG4</accession>
<name>A0A136WCG4_9FIRM</name>
<dbReference type="Pfam" id="PF01022">
    <property type="entry name" value="HTH_5"/>
    <property type="match status" value="1"/>
</dbReference>
<dbReference type="InterPro" id="IPR011991">
    <property type="entry name" value="ArsR-like_HTH"/>
</dbReference>
<evidence type="ECO:0000256" key="3">
    <source>
        <dbReference type="ARBA" id="ARBA00023163"/>
    </source>
</evidence>
<keyword evidence="3" id="KW-0804">Transcription</keyword>
<dbReference type="InterPro" id="IPR036388">
    <property type="entry name" value="WH-like_DNA-bd_sf"/>
</dbReference>
<evidence type="ECO:0000259" key="4">
    <source>
        <dbReference type="PROSITE" id="PS50987"/>
    </source>
</evidence>
<keyword evidence="2" id="KW-0238">DNA-binding</keyword>
<dbReference type="InterPro" id="IPR001845">
    <property type="entry name" value="HTH_ArsR_DNA-bd_dom"/>
</dbReference>
<dbReference type="InterPro" id="IPR051081">
    <property type="entry name" value="HTH_MetalResp_TranReg"/>
</dbReference>
<evidence type="ECO:0000313" key="6">
    <source>
        <dbReference type="Proteomes" id="UP000070539"/>
    </source>
</evidence>
<dbReference type="PRINTS" id="PR00778">
    <property type="entry name" value="HTHARSR"/>
</dbReference>
<dbReference type="NCBIfam" id="NF033788">
    <property type="entry name" value="HTH_metalloreg"/>
    <property type="match status" value="1"/>
</dbReference>
<evidence type="ECO:0000313" key="5">
    <source>
        <dbReference type="EMBL" id="KXL52205.1"/>
    </source>
</evidence>
<dbReference type="STRING" id="36847.CLNEO_23700"/>
<gene>
    <name evidence="5" type="primary">sdpR_1</name>
    <name evidence="5" type="ORF">CLNEO_23700</name>
</gene>
<protein>
    <submittedName>
        <fullName evidence="5">Transcriptional repressor SdpR</fullName>
    </submittedName>
</protein>
<evidence type="ECO:0000256" key="2">
    <source>
        <dbReference type="ARBA" id="ARBA00023125"/>
    </source>
</evidence>
<reference evidence="5 6" key="1">
    <citation type="submission" date="2016-01" db="EMBL/GenBank/DDBJ databases">
        <title>Genome sequence of Clostridium neopropionicum X4, DSM-3847.</title>
        <authorList>
            <person name="Poehlein A."/>
            <person name="Beck M.H."/>
            <person name="Bengelsdorf F.R."/>
            <person name="Daniel R."/>
            <person name="Duerre P."/>
        </authorList>
    </citation>
    <scope>NUCLEOTIDE SEQUENCE [LARGE SCALE GENOMIC DNA]</scope>
    <source>
        <strain evidence="5 6">DSM-3847</strain>
    </source>
</reference>
<dbReference type="GO" id="GO:0003700">
    <property type="term" value="F:DNA-binding transcription factor activity"/>
    <property type="evidence" value="ECO:0007669"/>
    <property type="project" value="InterPro"/>
</dbReference>
<evidence type="ECO:0000256" key="1">
    <source>
        <dbReference type="ARBA" id="ARBA00023015"/>
    </source>
</evidence>
<proteinExistence type="predicted"/>
<dbReference type="AlphaFoldDB" id="A0A136WCG4"/>
<dbReference type="SMART" id="SM00418">
    <property type="entry name" value="HTH_ARSR"/>
    <property type="match status" value="1"/>
</dbReference>
<dbReference type="RefSeq" id="WP_066089366.1">
    <property type="nucleotide sequence ID" value="NZ_LRVM01000009.1"/>
</dbReference>
<dbReference type="Proteomes" id="UP000070539">
    <property type="component" value="Unassembled WGS sequence"/>
</dbReference>
<dbReference type="PROSITE" id="PS50987">
    <property type="entry name" value="HTH_ARSR_2"/>
    <property type="match status" value="1"/>
</dbReference>
<sequence>MSYLTEFFKIVSDETRLRIVILLAQGDLYVCQISGILNLSQPKVSKHLSKLRDLNYVVDERKEKYILYSLNLKDDVIKKLVQNIAENIEHYPVLSEDRKHLADKQIHLSQCKTKLPG</sequence>